<keyword evidence="2" id="KW-0472">Membrane</keyword>
<keyword evidence="2" id="KW-0812">Transmembrane</keyword>
<name>A0A1Y2HUD0_9FUNG</name>
<dbReference type="AlphaFoldDB" id="A0A1Y2HUD0"/>
<evidence type="ECO:0000313" key="4">
    <source>
        <dbReference type="Proteomes" id="UP000193411"/>
    </source>
</evidence>
<evidence type="ECO:0000256" key="2">
    <source>
        <dbReference type="SAM" id="Phobius"/>
    </source>
</evidence>
<gene>
    <name evidence="3" type="ORF">BCR44DRAFT_1016727</name>
</gene>
<feature type="transmembrane region" description="Helical" evidence="2">
    <location>
        <begin position="283"/>
        <end position="307"/>
    </location>
</feature>
<feature type="compositionally biased region" description="Low complexity" evidence="1">
    <location>
        <begin position="245"/>
        <end position="271"/>
    </location>
</feature>
<sequence>MSTRDLGTMEFEFLSLLQWDLSVSTVQFAAWLSTLTTAAALVFSPTLSPSANTCRTPLPAIGGGDSLDKLTTTSEFVLPGAFNTSPLVPASDLPPIVASTPTSIVATASKRSRTTSSKSMRLRKASSVVMQVLAASQSHLFQAAHETATVLAAHYPTPAVATVPMELTYPYHSHHHLIQQQLQLQQGTPMASSPFPTVFTARARRLSRKLATILTTCRRPCLWPRLQVTGGRGCTLPGNRSTSAFLRSSSPLPLSTSVPTKRSSSSSNRMRTLPRRRRRPRRAGWLVSSSTELICLCTLPTWLLFVFLPYCDIPFVVVFVCVGWSVPLYLTQSVALLLSLPCFCFACSYSHHSSFPHSYLLQKQYSPSFAISPS</sequence>
<dbReference type="Proteomes" id="UP000193411">
    <property type="component" value="Unassembled WGS sequence"/>
</dbReference>
<keyword evidence="2" id="KW-1133">Transmembrane helix</keyword>
<reference evidence="3 4" key="1">
    <citation type="submission" date="2016-07" db="EMBL/GenBank/DDBJ databases">
        <title>Pervasive Adenine N6-methylation of Active Genes in Fungi.</title>
        <authorList>
            <consortium name="DOE Joint Genome Institute"/>
            <person name="Mondo S.J."/>
            <person name="Dannebaum R.O."/>
            <person name="Kuo R.C."/>
            <person name="Labutti K."/>
            <person name="Haridas S."/>
            <person name="Kuo A."/>
            <person name="Salamov A."/>
            <person name="Ahrendt S.R."/>
            <person name="Lipzen A."/>
            <person name="Sullivan W."/>
            <person name="Andreopoulos W.B."/>
            <person name="Clum A."/>
            <person name="Lindquist E."/>
            <person name="Daum C."/>
            <person name="Ramamoorthy G.K."/>
            <person name="Gryganskyi A."/>
            <person name="Culley D."/>
            <person name="Magnuson J.K."/>
            <person name="James T.Y."/>
            <person name="O'Malley M.A."/>
            <person name="Stajich J.E."/>
            <person name="Spatafora J.W."/>
            <person name="Visel A."/>
            <person name="Grigoriev I.V."/>
        </authorList>
    </citation>
    <scope>NUCLEOTIDE SEQUENCE [LARGE SCALE GENOMIC DNA]</scope>
    <source>
        <strain evidence="3 4">PL171</strain>
    </source>
</reference>
<proteinExistence type="predicted"/>
<organism evidence="3 4">
    <name type="scientific">Catenaria anguillulae PL171</name>
    <dbReference type="NCBI Taxonomy" id="765915"/>
    <lineage>
        <taxon>Eukaryota</taxon>
        <taxon>Fungi</taxon>
        <taxon>Fungi incertae sedis</taxon>
        <taxon>Blastocladiomycota</taxon>
        <taxon>Blastocladiomycetes</taxon>
        <taxon>Blastocladiales</taxon>
        <taxon>Catenariaceae</taxon>
        <taxon>Catenaria</taxon>
    </lineage>
</organism>
<dbReference type="EMBL" id="MCFL01000010">
    <property type="protein sequence ID" value="ORZ38109.1"/>
    <property type="molecule type" value="Genomic_DNA"/>
</dbReference>
<feature type="region of interest" description="Disordered" evidence="1">
    <location>
        <begin position="245"/>
        <end position="277"/>
    </location>
</feature>
<dbReference type="OrthoDB" id="244495at2759"/>
<protein>
    <submittedName>
        <fullName evidence="3">Uncharacterized protein</fullName>
    </submittedName>
</protein>
<keyword evidence="4" id="KW-1185">Reference proteome</keyword>
<accession>A0A1Y2HUD0</accession>
<evidence type="ECO:0000256" key="1">
    <source>
        <dbReference type="SAM" id="MobiDB-lite"/>
    </source>
</evidence>
<comment type="caution">
    <text evidence="3">The sequence shown here is derived from an EMBL/GenBank/DDBJ whole genome shotgun (WGS) entry which is preliminary data.</text>
</comment>
<feature type="transmembrane region" description="Helical" evidence="2">
    <location>
        <begin position="313"/>
        <end position="330"/>
    </location>
</feature>
<evidence type="ECO:0000313" key="3">
    <source>
        <dbReference type="EMBL" id="ORZ38109.1"/>
    </source>
</evidence>